<organism evidence="11 12">
    <name type="scientific">Popillia japonica</name>
    <name type="common">Japanese beetle</name>
    <dbReference type="NCBI Taxonomy" id="7064"/>
    <lineage>
        <taxon>Eukaryota</taxon>
        <taxon>Metazoa</taxon>
        <taxon>Ecdysozoa</taxon>
        <taxon>Arthropoda</taxon>
        <taxon>Hexapoda</taxon>
        <taxon>Insecta</taxon>
        <taxon>Pterygota</taxon>
        <taxon>Neoptera</taxon>
        <taxon>Endopterygota</taxon>
        <taxon>Coleoptera</taxon>
        <taxon>Polyphaga</taxon>
        <taxon>Scarabaeiformia</taxon>
        <taxon>Scarabaeidae</taxon>
        <taxon>Rutelinae</taxon>
        <taxon>Popillia</taxon>
    </lineage>
</organism>
<dbReference type="SMART" id="SM00184">
    <property type="entry name" value="RING"/>
    <property type="match status" value="1"/>
</dbReference>
<evidence type="ECO:0000256" key="8">
    <source>
        <dbReference type="PROSITE-ProRule" id="PRU00175"/>
    </source>
</evidence>
<dbReference type="GO" id="GO:0061630">
    <property type="term" value="F:ubiquitin protein ligase activity"/>
    <property type="evidence" value="ECO:0007669"/>
    <property type="project" value="UniProtKB-EC"/>
</dbReference>
<dbReference type="PROSITE" id="PS50089">
    <property type="entry name" value="ZF_RING_2"/>
    <property type="match status" value="1"/>
</dbReference>
<protein>
    <recommendedName>
        <fullName evidence="2">RING-type E3 ubiquitin transferase</fullName>
        <ecNumber evidence="2">2.3.2.27</ecNumber>
    </recommendedName>
</protein>
<comment type="caution">
    <text evidence="11">The sequence shown here is derived from an EMBL/GenBank/DDBJ whole genome shotgun (WGS) entry which is preliminary data.</text>
</comment>
<keyword evidence="3" id="KW-0808">Transferase</keyword>
<evidence type="ECO:0000259" key="10">
    <source>
        <dbReference type="PROSITE" id="PS50089"/>
    </source>
</evidence>
<evidence type="ECO:0000256" key="1">
    <source>
        <dbReference type="ARBA" id="ARBA00000900"/>
    </source>
</evidence>
<dbReference type="Gene3D" id="3.30.40.10">
    <property type="entry name" value="Zinc/RING finger domain, C3HC4 (zinc finger)"/>
    <property type="match status" value="1"/>
</dbReference>
<dbReference type="InterPro" id="IPR013083">
    <property type="entry name" value="Znf_RING/FYVE/PHD"/>
</dbReference>
<dbReference type="PANTHER" id="PTHR22937:SF65">
    <property type="entry name" value="E3 UBIQUITIN-PROTEIN LIGASE ARK2C"/>
    <property type="match status" value="1"/>
</dbReference>
<evidence type="ECO:0000256" key="9">
    <source>
        <dbReference type="SAM" id="Phobius"/>
    </source>
</evidence>
<keyword evidence="4" id="KW-0479">Metal-binding</keyword>
<keyword evidence="12" id="KW-1185">Reference proteome</keyword>
<feature type="transmembrane region" description="Helical" evidence="9">
    <location>
        <begin position="6"/>
        <end position="24"/>
    </location>
</feature>
<feature type="domain" description="RING-type" evidence="10">
    <location>
        <begin position="55"/>
        <end position="96"/>
    </location>
</feature>
<name>A0AAW1KGN8_POPJA</name>
<dbReference type="EC" id="2.3.2.27" evidence="2"/>
<dbReference type="AlphaFoldDB" id="A0AAW1KGN8"/>
<reference evidence="11 12" key="1">
    <citation type="journal article" date="2024" name="BMC Genomics">
        <title>De novo assembly and annotation of Popillia japonica's genome with initial clues to its potential as an invasive pest.</title>
        <authorList>
            <person name="Cucini C."/>
            <person name="Boschi S."/>
            <person name="Funari R."/>
            <person name="Cardaioli E."/>
            <person name="Iannotti N."/>
            <person name="Marturano G."/>
            <person name="Paoli F."/>
            <person name="Bruttini M."/>
            <person name="Carapelli A."/>
            <person name="Frati F."/>
            <person name="Nardi F."/>
        </authorList>
    </citation>
    <scope>NUCLEOTIDE SEQUENCE [LARGE SCALE GENOMIC DNA]</scope>
    <source>
        <strain evidence="11">DMR45628</strain>
    </source>
</reference>
<dbReference type="Proteomes" id="UP001458880">
    <property type="component" value="Unassembled WGS sequence"/>
</dbReference>
<keyword evidence="9" id="KW-0472">Membrane</keyword>
<dbReference type="PANTHER" id="PTHR22937">
    <property type="entry name" value="E3 UBIQUITIN-PROTEIN LIGASE RNF165"/>
    <property type="match status" value="1"/>
</dbReference>
<dbReference type="Pfam" id="PF13639">
    <property type="entry name" value="zf-RING_2"/>
    <property type="match status" value="1"/>
</dbReference>
<dbReference type="SUPFAM" id="SSF57850">
    <property type="entry name" value="RING/U-box"/>
    <property type="match status" value="1"/>
</dbReference>
<evidence type="ECO:0000256" key="3">
    <source>
        <dbReference type="ARBA" id="ARBA00022679"/>
    </source>
</evidence>
<keyword evidence="7" id="KW-0862">Zinc</keyword>
<keyword evidence="5 8" id="KW-0863">Zinc-finger</keyword>
<dbReference type="GO" id="GO:0008270">
    <property type="term" value="F:zinc ion binding"/>
    <property type="evidence" value="ECO:0007669"/>
    <property type="project" value="UniProtKB-KW"/>
</dbReference>
<evidence type="ECO:0000256" key="2">
    <source>
        <dbReference type="ARBA" id="ARBA00012483"/>
    </source>
</evidence>
<evidence type="ECO:0000256" key="6">
    <source>
        <dbReference type="ARBA" id="ARBA00022786"/>
    </source>
</evidence>
<sequence>MSYPGWGFLVVLGVAIGSAIYYYFNNENNHHRYEYQHEGHRGGRGFRANVSDENCTICLETLNGFRKLRGLACGHVFHDHCIAMWLNQKRLCPICRITI</sequence>
<comment type="catalytic activity">
    <reaction evidence="1">
        <text>S-ubiquitinyl-[E2 ubiquitin-conjugating enzyme]-L-cysteine + [acceptor protein]-L-lysine = [E2 ubiquitin-conjugating enzyme]-L-cysteine + N(6)-ubiquitinyl-[acceptor protein]-L-lysine.</text>
        <dbReference type="EC" id="2.3.2.27"/>
    </reaction>
</comment>
<evidence type="ECO:0000313" key="12">
    <source>
        <dbReference type="Proteomes" id="UP001458880"/>
    </source>
</evidence>
<keyword evidence="9" id="KW-0812">Transmembrane</keyword>
<evidence type="ECO:0000256" key="7">
    <source>
        <dbReference type="ARBA" id="ARBA00022833"/>
    </source>
</evidence>
<proteinExistence type="predicted"/>
<evidence type="ECO:0000256" key="4">
    <source>
        <dbReference type="ARBA" id="ARBA00022723"/>
    </source>
</evidence>
<dbReference type="EMBL" id="JASPKY010000240">
    <property type="protein sequence ID" value="KAK9717473.1"/>
    <property type="molecule type" value="Genomic_DNA"/>
</dbReference>
<dbReference type="InterPro" id="IPR045191">
    <property type="entry name" value="MBR1/2-like"/>
</dbReference>
<dbReference type="InterPro" id="IPR001841">
    <property type="entry name" value="Znf_RING"/>
</dbReference>
<accession>A0AAW1KGN8</accession>
<evidence type="ECO:0000256" key="5">
    <source>
        <dbReference type="ARBA" id="ARBA00022771"/>
    </source>
</evidence>
<gene>
    <name evidence="11" type="ORF">QE152_g23723</name>
</gene>
<keyword evidence="6" id="KW-0833">Ubl conjugation pathway</keyword>
<evidence type="ECO:0000313" key="11">
    <source>
        <dbReference type="EMBL" id="KAK9717473.1"/>
    </source>
</evidence>
<keyword evidence="9" id="KW-1133">Transmembrane helix</keyword>